<feature type="region of interest" description="Disordered" evidence="1">
    <location>
        <begin position="128"/>
        <end position="147"/>
    </location>
</feature>
<feature type="compositionally biased region" description="Basic and acidic residues" evidence="1">
    <location>
        <begin position="25"/>
        <end position="71"/>
    </location>
</feature>
<gene>
    <name evidence="2" type="ORF">vBKpn2P2_53</name>
</gene>
<feature type="region of interest" description="Disordered" evidence="1">
    <location>
        <begin position="161"/>
        <end position="213"/>
    </location>
</feature>
<sequence>MISYAATTLKQFTDPNTQTGVKNMAGKEKTKEQIQAEEAAKKAAEKTEQQKKADAERRAKEAAEQKEKDAITEATGGYNTITSAKANVDAVVGALNETSTVEDVKSAQTAIADNLKVAKEGLKVVKAAGRKAKESTALKQAVTESEGLVAQIEQAGKDLKSKLDAAKTAQAELDKKAREEKKAKEKADREAEAERKRQEREAKKEPEQNGIRKPSVGTLCRAAWDLFDAISTTMGQTAPISYVLPVALEKGLNEANVKAEYARWKKYHGISGRVAVPVPANIAAAAASVSIPAPAAAEGQDGNQSAE</sequence>
<organism evidence="2">
    <name type="scientific">Klebsiella phage vB_Kpn2-P2</name>
    <dbReference type="NCBI Taxonomy" id="3230849"/>
    <lineage>
        <taxon>Viruses</taxon>
    </lineage>
</organism>
<evidence type="ECO:0000313" key="2">
    <source>
        <dbReference type="EMBL" id="XCG96901.1"/>
    </source>
</evidence>
<evidence type="ECO:0000256" key="1">
    <source>
        <dbReference type="SAM" id="MobiDB-lite"/>
    </source>
</evidence>
<name>A0AAU8EGX7_9VIRU</name>
<dbReference type="EMBL" id="PP848851">
    <property type="protein sequence ID" value="XCG96901.1"/>
    <property type="molecule type" value="Genomic_DNA"/>
</dbReference>
<feature type="compositionally biased region" description="Basic and acidic residues" evidence="1">
    <location>
        <begin position="172"/>
        <end position="207"/>
    </location>
</feature>
<accession>A0AAU8EGX7</accession>
<evidence type="ECO:0008006" key="3">
    <source>
        <dbReference type="Google" id="ProtNLM"/>
    </source>
</evidence>
<feature type="region of interest" description="Disordered" evidence="1">
    <location>
        <begin position="13"/>
        <end position="78"/>
    </location>
</feature>
<reference evidence="2" key="1">
    <citation type="submission" date="2024-05" db="EMBL/GenBank/DDBJ databases">
        <authorList>
            <person name="Ferriol-Gonzalez C."/>
            <person name="Concha-Eloko R."/>
            <person name="Bernabeu-Gimeno M."/>
            <person name="Fernandez-Cuenca F."/>
            <person name="Canada-Garcia J.E."/>
            <person name="Garcia-Cobos S."/>
            <person name="Sanjuan R."/>
            <person name="Domingo-Calap P."/>
        </authorList>
    </citation>
    <scope>NUCLEOTIDE SEQUENCE</scope>
</reference>
<protein>
    <recommendedName>
        <fullName evidence="3">TolA protein</fullName>
    </recommendedName>
</protein>
<proteinExistence type="predicted"/>